<evidence type="ECO:0000313" key="1">
    <source>
        <dbReference type="EMBL" id="KAH9769568.1"/>
    </source>
</evidence>
<sequence>MLARSEGMEIEIPRELCFPAGKNQINGKSSFSIARVEVAGSWSGAAGPGVTRIGNGITRRGVGETRSKMMNGIVALHSPPMRKDVAEKNRSELLTKHVGAKCYPALLLCSNRSPLMLLQRCFFAFSSLCTGALVNTGSAQAKCVVRNGKKDTTTSPLCWTAGTFSIRSGLLALIHSFATDDTRGIFLWRFFLLMTGISMILFSQMKQHASVRRTYKKEMVVARSTLVHLRHSARAQPHPVMLWKNLT</sequence>
<gene>
    <name evidence="1" type="ORF">KPL71_012056</name>
</gene>
<dbReference type="EMBL" id="CM039173">
    <property type="protein sequence ID" value="KAH9769568.1"/>
    <property type="molecule type" value="Genomic_DNA"/>
</dbReference>
<keyword evidence="2" id="KW-1185">Reference proteome</keyword>
<evidence type="ECO:0000313" key="2">
    <source>
        <dbReference type="Proteomes" id="UP000829398"/>
    </source>
</evidence>
<proteinExistence type="predicted"/>
<dbReference type="Proteomes" id="UP000829398">
    <property type="component" value="Chromosome 4"/>
</dbReference>
<name>A0ACB8L818_CITSI</name>
<reference evidence="2" key="1">
    <citation type="journal article" date="2023" name="Hortic. Res.">
        <title>A chromosome-level phased genome enabling allele-level studies in sweet orange: a case study on citrus Huanglongbing tolerance.</title>
        <authorList>
            <person name="Wu B."/>
            <person name="Yu Q."/>
            <person name="Deng Z."/>
            <person name="Duan Y."/>
            <person name="Luo F."/>
            <person name="Gmitter F. Jr."/>
        </authorList>
    </citation>
    <scope>NUCLEOTIDE SEQUENCE [LARGE SCALE GENOMIC DNA]</scope>
    <source>
        <strain evidence="2">cv. Valencia</strain>
    </source>
</reference>
<organism evidence="1 2">
    <name type="scientific">Citrus sinensis</name>
    <name type="common">Sweet orange</name>
    <name type="synonym">Citrus aurantium var. sinensis</name>
    <dbReference type="NCBI Taxonomy" id="2711"/>
    <lineage>
        <taxon>Eukaryota</taxon>
        <taxon>Viridiplantae</taxon>
        <taxon>Streptophyta</taxon>
        <taxon>Embryophyta</taxon>
        <taxon>Tracheophyta</taxon>
        <taxon>Spermatophyta</taxon>
        <taxon>Magnoliopsida</taxon>
        <taxon>eudicotyledons</taxon>
        <taxon>Gunneridae</taxon>
        <taxon>Pentapetalae</taxon>
        <taxon>rosids</taxon>
        <taxon>malvids</taxon>
        <taxon>Sapindales</taxon>
        <taxon>Rutaceae</taxon>
        <taxon>Aurantioideae</taxon>
        <taxon>Citrus</taxon>
    </lineage>
</organism>
<comment type="caution">
    <text evidence="1">The sequence shown here is derived from an EMBL/GenBank/DDBJ whole genome shotgun (WGS) entry which is preliminary data.</text>
</comment>
<accession>A0ACB8L818</accession>
<protein>
    <submittedName>
        <fullName evidence="1">Cytochrom C asm domain-containing protein</fullName>
    </submittedName>
</protein>